<evidence type="ECO:0000313" key="3">
    <source>
        <dbReference type="Proteomes" id="UP001160148"/>
    </source>
</evidence>
<organism evidence="2 3">
    <name type="scientific">Macrosiphum euphorbiae</name>
    <name type="common">potato aphid</name>
    <dbReference type="NCBI Taxonomy" id="13131"/>
    <lineage>
        <taxon>Eukaryota</taxon>
        <taxon>Metazoa</taxon>
        <taxon>Ecdysozoa</taxon>
        <taxon>Arthropoda</taxon>
        <taxon>Hexapoda</taxon>
        <taxon>Insecta</taxon>
        <taxon>Pterygota</taxon>
        <taxon>Neoptera</taxon>
        <taxon>Paraneoptera</taxon>
        <taxon>Hemiptera</taxon>
        <taxon>Sternorrhyncha</taxon>
        <taxon>Aphidomorpha</taxon>
        <taxon>Aphidoidea</taxon>
        <taxon>Aphididae</taxon>
        <taxon>Macrosiphini</taxon>
        <taxon>Macrosiphum</taxon>
    </lineage>
</organism>
<accession>A0AAV0W356</accession>
<sequence>MPKPTKEDWVEISNIFYSKTNFPNCLGAIDGKHIRCRNPNNSGSFYFNYKKYFSIVLMAIVIGVRTGAAEAAYAAPGLSLGPPGPANIK</sequence>
<dbReference type="AlphaFoldDB" id="A0AAV0W356"/>
<keyword evidence="1" id="KW-0472">Membrane</keyword>
<dbReference type="EMBL" id="CARXXK010000001">
    <property type="protein sequence ID" value="CAI6350197.1"/>
    <property type="molecule type" value="Genomic_DNA"/>
</dbReference>
<evidence type="ECO:0000256" key="1">
    <source>
        <dbReference type="SAM" id="Phobius"/>
    </source>
</evidence>
<evidence type="ECO:0000313" key="2">
    <source>
        <dbReference type="EMBL" id="CAI6350197.1"/>
    </source>
</evidence>
<protein>
    <recommendedName>
        <fullName evidence="4">DDE Tnp4 domain-containing protein</fullName>
    </recommendedName>
</protein>
<keyword evidence="3" id="KW-1185">Reference proteome</keyword>
<feature type="transmembrane region" description="Helical" evidence="1">
    <location>
        <begin position="52"/>
        <end position="75"/>
    </location>
</feature>
<gene>
    <name evidence="2" type="ORF">MEUPH1_LOCUS6688</name>
</gene>
<name>A0AAV0W356_9HEMI</name>
<proteinExistence type="predicted"/>
<dbReference type="Proteomes" id="UP001160148">
    <property type="component" value="Unassembled WGS sequence"/>
</dbReference>
<evidence type="ECO:0008006" key="4">
    <source>
        <dbReference type="Google" id="ProtNLM"/>
    </source>
</evidence>
<keyword evidence="1" id="KW-0812">Transmembrane</keyword>
<keyword evidence="1" id="KW-1133">Transmembrane helix</keyword>
<reference evidence="2 3" key="1">
    <citation type="submission" date="2023-01" db="EMBL/GenBank/DDBJ databases">
        <authorList>
            <person name="Whitehead M."/>
        </authorList>
    </citation>
    <scope>NUCLEOTIDE SEQUENCE [LARGE SCALE GENOMIC DNA]</scope>
</reference>
<comment type="caution">
    <text evidence="2">The sequence shown here is derived from an EMBL/GenBank/DDBJ whole genome shotgun (WGS) entry which is preliminary data.</text>
</comment>